<accession>A0A7G6VYJ2</accession>
<protein>
    <submittedName>
        <fullName evidence="1">Uncharacterized protein</fullName>
    </submittedName>
</protein>
<geneLocation type="plasmid" evidence="1 2">
    <name>plas1</name>
</geneLocation>
<evidence type="ECO:0000313" key="1">
    <source>
        <dbReference type="EMBL" id="QNE06807.1"/>
    </source>
</evidence>
<gene>
    <name evidence="1" type="ORF">H4O24_17130</name>
</gene>
<dbReference type="Proteomes" id="UP000515297">
    <property type="component" value="Plasmid plas1"/>
</dbReference>
<dbReference type="RefSeq" id="WP_157668295.1">
    <property type="nucleotide sequence ID" value="NZ_CP019603.1"/>
</dbReference>
<organism evidence="1 2">
    <name type="scientific">Croceicoccus marinus</name>
    <dbReference type="NCBI Taxonomy" id="450378"/>
    <lineage>
        <taxon>Bacteria</taxon>
        <taxon>Pseudomonadati</taxon>
        <taxon>Pseudomonadota</taxon>
        <taxon>Alphaproteobacteria</taxon>
        <taxon>Sphingomonadales</taxon>
        <taxon>Erythrobacteraceae</taxon>
        <taxon>Croceicoccus</taxon>
    </lineage>
</organism>
<dbReference type="AlphaFoldDB" id="A0A7G6VYJ2"/>
<name>A0A7G6VYJ2_9SPHN</name>
<proteinExistence type="predicted"/>
<evidence type="ECO:0000313" key="2">
    <source>
        <dbReference type="Proteomes" id="UP000515297"/>
    </source>
</evidence>
<reference evidence="1 2" key="1">
    <citation type="submission" date="2020-08" db="EMBL/GenBank/DDBJ databases">
        <authorList>
            <person name="Liu G."/>
            <person name="Sun C."/>
        </authorList>
    </citation>
    <scope>NUCLEOTIDE SEQUENCE [LARGE SCALE GENOMIC DNA]</scope>
    <source>
        <strain evidence="1 2">OT19</strain>
        <plasmid evidence="1 2">plas1</plasmid>
    </source>
</reference>
<sequence length="163" mass="17286">MMLPLMLASFLMFVLLRLAVKAVQANGIGKSLQGSCGSARQIPAGGHEVEDAFGRALACCPEDATPLLEARSPCALLLARAASGDLDAMTDQIVEHLRSHIPALVAAHCAVIERAPPELRRLAMADLVEDLRGMAAIAQGRLDFLAARRSEMRRSSMPCVAAA</sequence>
<dbReference type="EMBL" id="CP060053">
    <property type="protein sequence ID" value="QNE06807.1"/>
    <property type="molecule type" value="Genomic_DNA"/>
</dbReference>
<dbReference type="OrthoDB" id="7434968at2"/>
<keyword evidence="1" id="KW-0614">Plasmid</keyword>